<comment type="caution">
    <text evidence="3">The sequence shown here is derived from an EMBL/GenBank/DDBJ whole genome shotgun (WGS) entry which is preliminary data.</text>
</comment>
<keyword evidence="4" id="KW-1185">Reference proteome</keyword>
<reference evidence="3 4" key="1">
    <citation type="journal article" date="2018" name="Sci. Rep.">
        <title>Genomic signatures of local adaptation to the degree of environmental predictability in rotifers.</title>
        <authorList>
            <person name="Franch-Gras L."/>
            <person name="Hahn C."/>
            <person name="Garcia-Roger E.M."/>
            <person name="Carmona M.J."/>
            <person name="Serra M."/>
            <person name="Gomez A."/>
        </authorList>
    </citation>
    <scope>NUCLEOTIDE SEQUENCE [LARGE SCALE GENOMIC DNA]</scope>
    <source>
        <strain evidence="3">HYR1</strain>
    </source>
</reference>
<proteinExistence type="predicted"/>
<organism evidence="3 4">
    <name type="scientific">Brachionus plicatilis</name>
    <name type="common">Marine rotifer</name>
    <name type="synonym">Brachionus muelleri</name>
    <dbReference type="NCBI Taxonomy" id="10195"/>
    <lineage>
        <taxon>Eukaryota</taxon>
        <taxon>Metazoa</taxon>
        <taxon>Spiralia</taxon>
        <taxon>Gnathifera</taxon>
        <taxon>Rotifera</taxon>
        <taxon>Eurotatoria</taxon>
        <taxon>Monogononta</taxon>
        <taxon>Pseudotrocha</taxon>
        <taxon>Ploima</taxon>
        <taxon>Brachionidae</taxon>
        <taxon>Brachionus</taxon>
    </lineage>
</organism>
<dbReference type="EMBL" id="REGN01002476">
    <property type="protein sequence ID" value="RNA27897.1"/>
    <property type="molecule type" value="Genomic_DNA"/>
</dbReference>
<dbReference type="Proteomes" id="UP000276133">
    <property type="component" value="Unassembled WGS sequence"/>
</dbReference>
<keyword evidence="2" id="KW-0812">Transmembrane</keyword>
<feature type="region of interest" description="Disordered" evidence="1">
    <location>
        <begin position="19"/>
        <end position="43"/>
    </location>
</feature>
<feature type="compositionally biased region" description="Acidic residues" evidence="1">
    <location>
        <begin position="25"/>
        <end position="43"/>
    </location>
</feature>
<evidence type="ECO:0000256" key="2">
    <source>
        <dbReference type="SAM" id="Phobius"/>
    </source>
</evidence>
<feature type="transmembrane region" description="Helical" evidence="2">
    <location>
        <begin position="120"/>
        <end position="139"/>
    </location>
</feature>
<sequence length="201" mass="23157">MSRREATLKALGTLRNTDDTQSIASDDDDNFLDGFDENDADVDEDSNERDIFLKKKREKVDDTNQQIIDLIESSINRLNDDQNLNKTSKIGIVWQIFLTSKNLKFVDVNLTPPVLRGQKLFIFDLVTYFIIYLIVTSAGNRLSKIKLVKKHVTHFITQIRLILGKYFTFFLTNLWNGSNLKPKMLVMSLPGLVENKVSRKQ</sequence>
<evidence type="ECO:0000313" key="4">
    <source>
        <dbReference type="Proteomes" id="UP000276133"/>
    </source>
</evidence>
<keyword evidence="2" id="KW-0472">Membrane</keyword>
<evidence type="ECO:0000256" key="1">
    <source>
        <dbReference type="SAM" id="MobiDB-lite"/>
    </source>
</evidence>
<gene>
    <name evidence="3" type="ORF">BpHYR1_030466</name>
</gene>
<name>A0A3M7RX58_BRAPC</name>
<accession>A0A3M7RX58</accession>
<dbReference type="AlphaFoldDB" id="A0A3M7RX58"/>
<evidence type="ECO:0000313" key="3">
    <source>
        <dbReference type="EMBL" id="RNA27897.1"/>
    </source>
</evidence>
<protein>
    <submittedName>
        <fullName evidence="3">Uncharacterized protein</fullName>
    </submittedName>
</protein>
<keyword evidence="2" id="KW-1133">Transmembrane helix</keyword>